<accession>A0A834TKE1</accession>
<protein>
    <submittedName>
        <fullName evidence="1">Uncharacterized protein</fullName>
    </submittedName>
</protein>
<dbReference type="AlphaFoldDB" id="A0A834TKE1"/>
<gene>
    <name evidence="1" type="ORF">G2W53_021957</name>
</gene>
<keyword evidence="2" id="KW-1185">Reference proteome</keyword>
<organism evidence="1 2">
    <name type="scientific">Senna tora</name>
    <dbReference type="NCBI Taxonomy" id="362788"/>
    <lineage>
        <taxon>Eukaryota</taxon>
        <taxon>Viridiplantae</taxon>
        <taxon>Streptophyta</taxon>
        <taxon>Embryophyta</taxon>
        <taxon>Tracheophyta</taxon>
        <taxon>Spermatophyta</taxon>
        <taxon>Magnoliopsida</taxon>
        <taxon>eudicotyledons</taxon>
        <taxon>Gunneridae</taxon>
        <taxon>Pentapetalae</taxon>
        <taxon>rosids</taxon>
        <taxon>fabids</taxon>
        <taxon>Fabales</taxon>
        <taxon>Fabaceae</taxon>
        <taxon>Caesalpinioideae</taxon>
        <taxon>Cassia clade</taxon>
        <taxon>Senna</taxon>
    </lineage>
</organism>
<name>A0A834TKE1_9FABA</name>
<reference evidence="1" key="1">
    <citation type="submission" date="2020-09" db="EMBL/GenBank/DDBJ databases">
        <title>Genome-Enabled Discovery of Anthraquinone Biosynthesis in Senna tora.</title>
        <authorList>
            <person name="Kang S.-H."/>
            <person name="Pandey R.P."/>
            <person name="Lee C.-M."/>
            <person name="Sim J.-S."/>
            <person name="Jeong J.-T."/>
            <person name="Choi B.-S."/>
            <person name="Jung M."/>
            <person name="Ginzburg D."/>
            <person name="Zhao K."/>
            <person name="Won S.Y."/>
            <person name="Oh T.-J."/>
            <person name="Yu Y."/>
            <person name="Kim N.-H."/>
            <person name="Lee O.R."/>
            <person name="Lee T.-H."/>
            <person name="Bashyal P."/>
            <person name="Kim T.-S."/>
            <person name="Lee W.-H."/>
            <person name="Kawkins C."/>
            <person name="Kim C.-K."/>
            <person name="Kim J.S."/>
            <person name="Ahn B.O."/>
            <person name="Rhee S.Y."/>
            <person name="Sohng J.K."/>
        </authorList>
    </citation>
    <scope>NUCLEOTIDE SEQUENCE</scope>
    <source>
        <tissue evidence="1">Leaf</tissue>
    </source>
</reference>
<comment type="caution">
    <text evidence="1">The sequence shown here is derived from an EMBL/GenBank/DDBJ whole genome shotgun (WGS) entry which is preliminary data.</text>
</comment>
<dbReference type="Proteomes" id="UP000634136">
    <property type="component" value="Unassembled WGS sequence"/>
</dbReference>
<proteinExistence type="predicted"/>
<evidence type="ECO:0000313" key="1">
    <source>
        <dbReference type="EMBL" id="KAF7823813.1"/>
    </source>
</evidence>
<dbReference type="EMBL" id="JAAIUW010000007">
    <property type="protein sequence ID" value="KAF7823813.1"/>
    <property type="molecule type" value="Genomic_DNA"/>
</dbReference>
<sequence>MEEQSPCHHDFLSSPDYGYDGNIDDILEDLVGKSDTDLKDLEDPMDIEDSLVHQIQGAVGSLQQLDHIEFSKAVNQKNDDMKSQEGSQIRGHVVVELDFNHSSNKILSQLNLPTRVKDMLEDNFKGWSHFDSQEASSSFTYHLMSDFMRQREGSALRVRSLNQGKPSWEIIHRKLKKVEMPKLAGTRTGVGGKRLREFVQNKKRKKPKVETTVGQNSGFKRKRTDMEDLILEEHNRGTGFKRIKEVIRDLTMKAIKKLQRKKGIWEASPIRPPKEE</sequence>
<evidence type="ECO:0000313" key="2">
    <source>
        <dbReference type="Proteomes" id="UP000634136"/>
    </source>
</evidence>